<feature type="chain" id="PRO_5012376744" description="Lipid/polyisoprenoid-binding YceI-like domain-containing protein" evidence="1">
    <location>
        <begin position="20"/>
        <end position="190"/>
    </location>
</feature>
<reference evidence="3 4" key="1">
    <citation type="submission" date="2017-02" db="EMBL/GenBank/DDBJ databases">
        <title>Pseudoalteromonas ulvae TC14 Genome.</title>
        <authorList>
            <person name="Molmeret M."/>
        </authorList>
    </citation>
    <scope>NUCLEOTIDE SEQUENCE [LARGE SCALE GENOMIC DNA]</scope>
    <source>
        <strain evidence="3">TC14</strain>
    </source>
</reference>
<evidence type="ECO:0000313" key="3">
    <source>
        <dbReference type="EMBL" id="OUL57621.1"/>
    </source>
</evidence>
<protein>
    <recommendedName>
        <fullName evidence="2">Lipid/polyisoprenoid-binding YceI-like domain-containing protein</fullName>
    </recommendedName>
</protein>
<dbReference type="EMBL" id="MWPV01000003">
    <property type="protein sequence ID" value="OUL57621.1"/>
    <property type="molecule type" value="Genomic_DNA"/>
</dbReference>
<dbReference type="OrthoDB" id="9793816at2"/>
<feature type="signal peptide" evidence="1">
    <location>
        <begin position="1"/>
        <end position="19"/>
    </location>
</feature>
<dbReference type="Proteomes" id="UP000194841">
    <property type="component" value="Unassembled WGS sequence"/>
</dbReference>
<dbReference type="InterPro" id="IPR036761">
    <property type="entry name" value="TTHA0802/YceI-like_sf"/>
</dbReference>
<dbReference type="SUPFAM" id="SSF101874">
    <property type="entry name" value="YceI-like"/>
    <property type="match status" value="1"/>
</dbReference>
<organism evidence="3 4">
    <name type="scientific">Pseudoalteromonas ulvae</name>
    <dbReference type="NCBI Taxonomy" id="107327"/>
    <lineage>
        <taxon>Bacteria</taxon>
        <taxon>Pseudomonadati</taxon>
        <taxon>Pseudomonadota</taxon>
        <taxon>Gammaproteobacteria</taxon>
        <taxon>Alteromonadales</taxon>
        <taxon>Pseudoalteromonadaceae</taxon>
        <taxon>Pseudoalteromonas</taxon>
    </lineage>
</organism>
<feature type="domain" description="Lipid/polyisoprenoid-binding YceI-like" evidence="2">
    <location>
        <begin position="20"/>
        <end position="188"/>
    </location>
</feature>
<dbReference type="PANTHER" id="PTHR34406:SF1">
    <property type="entry name" value="PROTEIN YCEI"/>
    <property type="match status" value="1"/>
</dbReference>
<keyword evidence="1" id="KW-0732">Signal</keyword>
<dbReference type="Pfam" id="PF04264">
    <property type="entry name" value="YceI"/>
    <property type="match status" value="1"/>
</dbReference>
<dbReference type="SMART" id="SM00867">
    <property type="entry name" value="YceI"/>
    <property type="match status" value="1"/>
</dbReference>
<evidence type="ECO:0000259" key="2">
    <source>
        <dbReference type="SMART" id="SM00867"/>
    </source>
</evidence>
<dbReference type="Gene3D" id="2.40.128.110">
    <property type="entry name" value="Lipid/polyisoprenoid-binding, YceI-like"/>
    <property type="match status" value="1"/>
</dbReference>
<accession>A0A244CPS2</accession>
<dbReference type="RefSeq" id="WP_086744207.1">
    <property type="nucleotide sequence ID" value="NZ_MWPV01000003.1"/>
</dbReference>
<dbReference type="InterPro" id="IPR007372">
    <property type="entry name" value="Lipid/polyisoprenoid-bd_YceI"/>
</dbReference>
<dbReference type="PANTHER" id="PTHR34406">
    <property type="entry name" value="PROTEIN YCEI"/>
    <property type="match status" value="1"/>
</dbReference>
<gene>
    <name evidence="3" type="ORF">B1199_11170</name>
</gene>
<name>A0A244CPS2_PSEDV</name>
<comment type="caution">
    <text evidence="3">The sequence shown here is derived from an EMBL/GenBank/DDBJ whole genome shotgun (WGS) entry which is preliminary data.</text>
</comment>
<sequence length="190" mass="20640">MLKTLILPALCLLSTSSFAHWQIDNAQSRVNFVSIKKDTIAETHFFKSLSGEIKDNGQFSMNIDLTSIESNIAIRNTRMQEFLFETAQFPHLTLSANVSSALSSVKKGQSTMMSLPANISLHGVDKTINVDVLITHQITGDLIVASMMPVLINAADFGLTAGIDKLQQLAGLPSIAKAVPVSFVLTLEKH</sequence>
<dbReference type="AlphaFoldDB" id="A0A244CPS2"/>
<evidence type="ECO:0000313" key="4">
    <source>
        <dbReference type="Proteomes" id="UP000194841"/>
    </source>
</evidence>
<proteinExistence type="predicted"/>
<dbReference type="PIRSF" id="PIRSF029811">
    <property type="entry name" value="UCP029811"/>
    <property type="match status" value="1"/>
</dbReference>
<dbReference type="InterPro" id="IPR027016">
    <property type="entry name" value="UCP029811"/>
</dbReference>
<keyword evidence="4" id="KW-1185">Reference proteome</keyword>
<evidence type="ECO:0000256" key="1">
    <source>
        <dbReference type="SAM" id="SignalP"/>
    </source>
</evidence>